<evidence type="ECO:0000313" key="2">
    <source>
        <dbReference type="EMBL" id="KAK4010894.1"/>
    </source>
</evidence>
<name>A0ABQ9ZDD5_9CRUS</name>
<protein>
    <submittedName>
        <fullName evidence="2">Uncharacterized protein</fullName>
    </submittedName>
</protein>
<gene>
    <name evidence="2" type="ORF">OUZ56_020017</name>
</gene>
<accession>A0ABQ9ZDD5</accession>
<dbReference type="EMBL" id="JAOYFB010000003">
    <property type="protein sequence ID" value="KAK4010894.1"/>
    <property type="molecule type" value="Genomic_DNA"/>
</dbReference>
<dbReference type="Proteomes" id="UP001234178">
    <property type="component" value="Unassembled WGS sequence"/>
</dbReference>
<evidence type="ECO:0000256" key="1">
    <source>
        <dbReference type="SAM" id="MobiDB-lite"/>
    </source>
</evidence>
<comment type="caution">
    <text evidence="2">The sequence shown here is derived from an EMBL/GenBank/DDBJ whole genome shotgun (WGS) entry which is preliminary data.</text>
</comment>
<sequence>MGKKRRRDGATRGVALTGPPSHYSAIQPFQTPAFSFSRSLSHTQKNLKEIANSQSIFLGIV</sequence>
<keyword evidence="3" id="KW-1185">Reference proteome</keyword>
<feature type="region of interest" description="Disordered" evidence="1">
    <location>
        <begin position="1"/>
        <end position="22"/>
    </location>
</feature>
<organism evidence="2 3">
    <name type="scientific">Daphnia magna</name>
    <dbReference type="NCBI Taxonomy" id="35525"/>
    <lineage>
        <taxon>Eukaryota</taxon>
        <taxon>Metazoa</taxon>
        <taxon>Ecdysozoa</taxon>
        <taxon>Arthropoda</taxon>
        <taxon>Crustacea</taxon>
        <taxon>Branchiopoda</taxon>
        <taxon>Diplostraca</taxon>
        <taxon>Cladocera</taxon>
        <taxon>Anomopoda</taxon>
        <taxon>Daphniidae</taxon>
        <taxon>Daphnia</taxon>
    </lineage>
</organism>
<proteinExistence type="predicted"/>
<evidence type="ECO:0000313" key="3">
    <source>
        <dbReference type="Proteomes" id="UP001234178"/>
    </source>
</evidence>
<reference evidence="2 3" key="1">
    <citation type="journal article" date="2023" name="Nucleic Acids Res.">
        <title>The hologenome of Daphnia magna reveals possible DNA methylation and microbiome-mediated evolution of the host genome.</title>
        <authorList>
            <person name="Chaturvedi A."/>
            <person name="Li X."/>
            <person name="Dhandapani V."/>
            <person name="Marshall H."/>
            <person name="Kissane S."/>
            <person name="Cuenca-Cambronero M."/>
            <person name="Asole G."/>
            <person name="Calvet F."/>
            <person name="Ruiz-Romero M."/>
            <person name="Marangio P."/>
            <person name="Guigo R."/>
            <person name="Rago D."/>
            <person name="Mirbahai L."/>
            <person name="Eastwood N."/>
            <person name="Colbourne J.K."/>
            <person name="Zhou J."/>
            <person name="Mallon E."/>
            <person name="Orsini L."/>
        </authorList>
    </citation>
    <scope>NUCLEOTIDE SEQUENCE [LARGE SCALE GENOMIC DNA]</scope>
    <source>
        <strain evidence="2">LRV0_1</strain>
    </source>
</reference>